<protein>
    <submittedName>
        <fullName evidence="1">Receptor-like protein kinase</fullName>
    </submittedName>
</protein>
<dbReference type="PANTHER" id="PTHR48055">
    <property type="entry name" value="LEUCINE-RICH REPEAT RECEPTOR PROTEIN KINASE EMS1"/>
    <property type="match status" value="1"/>
</dbReference>
<dbReference type="AlphaFoldDB" id="A0AAE1X1E6"/>
<dbReference type="Gene3D" id="1.10.510.10">
    <property type="entry name" value="Transferase(Phosphotransferase) domain 1"/>
    <property type="match status" value="1"/>
</dbReference>
<reference evidence="1" key="2">
    <citation type="journal article" date="2024" name="Plant">
        <title>Genomic evolution and insights into agronomic trait innovations of Sesamum species.</title>
        <authorList>
            <person name="Miao H."/>
            <person name="Wang L."/>
            <person name="Qu L."/>
            <person name="Liu H."/>
            <person name="Sun Y."/>
            <person name="Le M."/>
            <person name="Wang Q."/>
            <person name="Wei S."/>
            <person name="Zheng Y."/>
            <person name="Lin W."/>
            <person name="Duan Y."/>
            <person name="Cao H."/>
            <person name="Xiong S."/>
            <person name="Wang X."/>
            <person name="Wei L."/>
            <person name="Li C."/>
            <person name="Ma Q."/>
            <person name="Ju M."/>
            <person name="Zhao R."/>
            <person name="Li G."/>
            <person name="Mu C."/>
            <person name="Tian Q."/>
            <person name="Mei H."/>
            <person name="Zhang T."/>
            <person name="Gao T."/>
            <person name="Zhang H."/>
        </authorList>
    </citation>
    <scope>NUCLEOTIDE SEQUENCE</scope>
    <source>
        <strain evidence="1">K16</strain>
    </source>
</reference>
<keyword evidence="1" id="KW-0675">Receptor</keyword>
<comment type="caution">
    <text evidence="1">The sequence shown here is derived from an EMBL/GenBank/DDBJ whole genome shotgun (WGS) entry which is preliminary data.</text>
</comment>
<dbReference type="SUPFAM" id="SSF56112">
    <property type="entry name" value="Protein kinase-like (PK-like)"/>
    <property type="match status" value="1"/>
</dbReference>
<proteinExistence type="predicted"/>
<name>A0AAE1X1E6_9LAMI</name>
<dbReference type="InterPro" id="IPR011009">
    <property type="entry name" value="Kinase-like_dom_sf"/>
</dbReference>
<keyword evidence="2" id="KW-1185">Reference proteome</keyword>
<keyword evidence="1" id="KW-0808">Transferase</keyword>
<accession>A0AAE1X1E6</accession>
<dbReference type="PANTHER" id="PTHR48055:SF55">
    <property type="entry name" value="PROTEIN KINASE DOMAIN-CONTAINING PROTEIN"/>
    <property type="match status" value="1"/>
</dbReference>
<dbReference type="GO" id="GO:0016020">
    <property type="term" value="C:membrane"/>
    <property type="evidence" value="ECO:0007669"/>
    <property type="project" value="TreeGrafter"/>
</dbReference>
<sequence length="123" mass="13472">MGGAVSISGDVYSYGILLLEMFTGKRPTDELFRDGLSLHEHAKIALSLNQVMNIVNPTLLLFKADGGGEATDTSRMITEQEKVKLCLASIIRVGVACSQSLPQDRINIKEANSNLQLIRDTFF</sequence>
<dbReference type="Proteomes" id="UP001289374">
    <property type="component" value="Unassembled WGS sequence"/>
</dbReference>
<dbReference type="GO" id="GO:0016301">
    <property type="term" value="F:kinase activity"/>
    <property type="evidence" value="ECO:0007669"/>
    <property type="project" value="UniProtKB-KW"/>
</dbReference>
<gene>
    <name evidence="1" type="ORF">Sango_0706700</name>
</gene>
<keyword evidence="1" id="KW-0418">Kinase</keyword>
<organism evidence="1 2">
    <name type="scientific">Sesamum angolense</name>
    <dbReference type="NCBI Taxonomy" id="2727404"/>
    <lineage>
        <taxon>Eukaryota</taxon>
        <taxon>Viridiplantae</taxon>
        <taxon>Streptophyta</taxon>
        <taxon>Embryophyta</taxon>
        <taxon>Tracheophyta</taxon>
        <taxon>Spermatophyta</taxon>
        <taxon>Magnoliopsida</taxon>
        <taxon>eudicotyledons</taxon>
        <taxon>Gunneridae</taxon>
        <taxon>Pentapetalae</taxon>
        <taxon>asterids</taxon>
        <taxon>lamiids</taxon>
        <taxon>Lamiales</taxon>
        <taxon>Pedaliaceae</taxon>
        <taxon>Sesamum</taxon>
    </lineage>
</organism>
<dbReference type="InterPro" id="IPR051564">
    <property type="entry name" value="LRR_receptor-like_kinase"/>
</dbReference>
<evidence type="ECO:0000313" key="1">
    <source>
        <dbReference type="EMBL" id="KAK4403381.1"/>
    </source>
</evidence>
<evidence type="ECO:0000313" key="2">
    <source>
        <dbReference type="Proteomes" id="UP001289374"/>
    </source>
</evidence>
<dbReference type="EMBL" id="JACGWL010000004">
    <property type="protein sequence ID" value="KAK4403381.1"/>
    <property type="molecule type" value="Genomic_DNA"/>
</dbReference>
<reference evidence="1" key="1">
    <citation type="submission" date="2020-06" db="EMBL/GenBank/DDBJ databases">
        <authorList>
            <person name="Li T."/>
            <person name="Hu X."/>
            <person name="Zhang T."/>
            <person name="Song X."/>
            <person name="Zhang H."/>
            <person name="Dai N."/>
            <person name="Sheng W."/>
            <person name="Hou X."/>
            <person name="Wei L."/>
        </authorList>
    </citation>
    <scope>NUCLEOTIDE SEQUENCE</scope>
    <source>
        <strain evidence="1">K16</strain>
        <tissue evidence="1">Leaf</tissue>
    </source>
</reference>